<name>A0A8H5FYV7_9AGAR</name>
<gene>
    <name evidence="2" type="ORF">D9758_010580</name>
</gene>
<feature type="region of interest" description="Disordered" evidence="1">
    <location>
        <begin position="1"/>
        <end position="129"/>
    </location>
</feature>
<dbReference type="EMBL" id="JAACJM010000061">
    <property type="protein sequence ID" value="KAF5353802.1"/>
    <property type="molecule type" value="Genomic_DNA"/>
</dbReference>
<dbReference type="OrthoDB" id="2340858at2759"/>
<dbReference type="PANTHER" id="PTHR33129">
    <property type="entry name" value="PROTEIN KINASE DOMAIN-CONTAINING PROTEIN-RELATED"/>
    <property type="match status" value="1"/>
</dbReference>
<dbReference type="PANTHER" id="PTHR33129:SF1">
    <property type="entry name" value="ATP-BINDING PROTEIN"/>
    <property type="match status" value="1"/>
</dbReference>
<feature type="compositionally biased region" description="Low complexity" evidence="1">
    <location>
        <begin position="66"/>
        <end position="85"/>
    </location>
</feature>
<dbReference type="AlphaFoldDB" id="A0A8H5FYV7"/>
<evidence type="ECO:0000313" key="2">
    <source>
        <dbReference type="EMBL" id="KAF5353802.1"/>
    </source>
</evidence>
<evidence type="ECO:0000313" key="3">
    <source>
        <dbReference type="Proteomes" id="UP000559256"/>
    </source>
</evidence>
<keyword evidence="3" id="KW-1185">Reference proteome</keyword>
<proteinExistence type="predicted"/>
<accession>A0A8H5FYV7</accession>
<dbReference type="Proteomes" id="UP000559256">
    <property type="component" value="Unassembled WGS sequence"/>
</dbReference>
<evidence type="ECO:0000256" key="1">
    <source>
        <dbReference type="SAM" id="MobiDB-lite"/>
    </source>
</evidence>
<reference evidence="2 3" key="1">
    <citation type="journal article" date="2020" name="ISME J.">
        <title>Uncovering the hidden diversity of litter-decomposition mechanisms in mushroom-forming fungi.</title>
        <authorList>
            <person name="Floudas D."/>
            <person name="Bentzer J."/>
            <person name="Ahren D."/>
            <person name="Johansson T."/>
            <person name="Persson P."/>
            <person name="Tunlid A."/>
        </authorList>
    </citation>
    <scope>NUCLEOTIDE SEQUENCE [LARGE SCALE GENOMIC DNA]</scope>
    <source>
        <strain evidence="2 3">CBS 291.85</strain>
    </source>
</reference>
<protein>
    <submittedName>
        <fullName evidence="2">Uncharacterized protein</fullName>
    </submittedName>
</protein>
<feature type="compositionally biased region" description="Low complexity" evidence="1">
    <location>
        <begin position="106"/>
        <end position="119"/>
    </location>
</feature>
<organism evidence="2 3">
    <name type="scientific">Tetrapyrgos nigripes</name>
    <dbReference type="NCBI Taxonomy" id="182062"/>
    <lineage>
        <taxon>Eukaryota</taxon>
        <taxon>Fungi</taxon>
        <taxon>Dikarya</taxon>
        <taxon>Basidiomycota</taxon>
        <taxon>Agaricomycotina</taxon>
        <taxon>Agaricomycetes</taxon>
        <taxon>Agaricomycetidae</taxon>
        <taxon>Agaricales</taxon>
        <taxon>Marasmiineae</taxon>
        <taxon>Marasmiaceae</taxon>
        <taxon>Tetrapyrgos</taxon>
    </lineage>
</organism>
<feature type="compositionally biased region" description="Basic and acidic residues" evidence="1">
    <location>
        <begin position="21"/>
        <end position="32"/>
    </location>
</feature>
<dbReference type="InterPro" id="IPR052980">
    <property type="entry name" value="Crinkler_effector"/>
</dbReference>
<comment type="caution">
    <text evidence="2">The sequence shown here is derived from an EMBL/GenBank/DDBJ whole genome shotgun (WGS) entry which is preliminary data.</text>
</comment>
<sequence length="438" mass="48507">MNDLESQREISPSIPNILLPEETRNNLSDAEKGQAGIGRCRSSGKSAPAADMVGHVEGTGEESKSDSSQSDPASVASVSVKPGSVARDAGGDVGTSVALPRSTGHSIRSNSTSSERSSNALDTQTDSEVRNVMEENPSLGKRLLPVYQVNQNLKRPTSVCSALSRPVGPVLNIEFYVAHPTDGAESDPAPIPPDTCYGLWKKYWCSQPNIDFSTVVSLLIDCDTRRASRLTFRFDTESPEWPIYVRSCYAELYDFLCEVVAVTKPEILKGMLVTGSPGIGNSFFLLYALIRRLIARQTTVFHTSSDDIWIFNSTGVYHTRKGALHKLPTGLGASRPWYLFDAKYPSSEYWSSCFLVYATSPTEESYKEFTKQSGPARWVMPVWTVKEFQDSYSLWGQEFEEESFLVWGPCPRDHRSSPYDDSNISRAINEMARAGDLW</sequence>